<sequence>MYKNISILTDVQVAQLQDLYQYAWWAKERTLDDIWQMLNNTDYIFGICESDSKKLIAFARVLSDRTYRAIVFDVVVAADYRHQGLGSLLLEQIISHPELSKVECIQLFCLTEMMPFYEKLGFVRAEQSLLVRQRLIPS</sequence>
<protein>
    <submittedName>
        <fullName evidence="4">GNAT family N-acetyltransferase</fullName>
    </submittedName>
</protein>
<keyword evidence="5" id="KW-1185">Reference proteome</keyword>
<dbReference type="PANTHER" id="PTHR43626:SF4">
    <property type="entry name" value="GCN5-RELATED N-ACETYLTRANSFERASE 2, CHLOROPLASTIC"/>
    <property type="match status" value="1"/>
</dbReference>
<comment type="caution">
    <text evidence="4">The sequence shown here is derived from an EMBL/GenBank/DDBJ whole genome shotgun (WGS) entry which is preliminary data.</text>
</comment>
<dbReference type="InterPro" id="IPR000182">
    <property type="entry name" value="GNAT_dom"/>
</dbReference>
<dbReference type="CDD" id="cd04301">
    <property type="entry name" value="NAT_SF"/>
    <property type="match status" value="1"/>
</dbReference>
<accession>A0ABX1LWR9</accession>
<dbReference type="InterPro" id="IPR045039">
    <property type="entry name" value="NSI-like"/>
</dbReference>
<dbReference type="RefSeq" id="WP_169364666.1">
    <property type="nucleotide sequence ID" value="NZ_JAAVJL010000002.1"/>
</dbReference>
<evidence type="ECO:0000256" key="2">
    <source>
        <dbReference type="ARBA" id="ARBA00023315"/>
    </source>
</evidence>
<evidence type="ECO:0000313" key="5">
    <source>
        <dbReference type="Proteomes" id="UP000738376"/>
    </source>
</evidence>
<dbReference type="Pfam" id="PF00583">
    <property type="entry name" value="Acetyltransf_1"/>
    <property type="match status" value="1"/>
</dbReference>
<dbReference type="InterPro" id="IPR016181">
    <property type="entry name" value="Acyl_CoA_acyltransferase"/>
</dbReference>
<dbReference type="Gene3D" id="3.40.630.30">
    <property type="match status" value="1"/>
</dbReference>
<reference evidence="4 5" key="1">
    <citation type="submission" date="2020-03" db="EMBL/GenBank/DDBJ databases">
        <title>Draft Genome Sequence of 2-Methylisoborneol Producing Pseudanabaena yagii Strain GIHE-NHR1 Isolated from North Han River in South Korea.</title>
        <authorList>
            <person name="Jeong J."/>
        </authorList>
    </citation>
    <scope>NUCLEOTIDE SEQUENCE [LARGE SCALE GENOMIC DNA]</scope>
    <source>
        <strain evidence="4 5">GIHE-NHR1</strain>
    </source>
</reference>
<dbReference type="SUPFAM" id="SSF55729">
    <property type="entry name" value="Acyl-CoA N-acyltransferases (Nat)"/>
    <property type="match status" value="1"/>
</dbReference>
<dbReference type="EMBL" id="JAAVJL010000002">
    <property type="protein sequence ID" value="NMF59668.1"/>
    <property type="molecule type" value="Genomic_DNA"/>
</dbReference>
<dbReference type="PROSITE" id="PS51186">
    <property type="entry name" value="GNAT"/>
    <property type="match status" value="1"/>
</dbReference>
<keyword evidence="1" id="KW-0808">Transferase</keyword>
<feature type="domain" description="N-acetyltransferase" evidence="3">
    <location>
        <begin position="3"/>
        <end position="138"/>
    </location>
</feature>
<evidence type="ECO:0000256" key="1">
    <source>
        <dbReference type="ARBA" id="ARBA00022679"/>
    </source>
</evidence>
<evidence type="ECO:0000313" key="4">
    <source>
        <dbReference type="EMBL" id="NMF59668.1"/>
    </source>
</evidence>
<dbReference type="PANTHER" id="PTHR43626">
    <property type="entry name" value="ACYL-COA N-ACYLTRANSFERASE"/>
    <property type="match status" value="1"/>
</dbReference>
<dbReference type="Proteomes" id="UP000738376">
    <property type="component" value="Unassembled WGS sequence"/>
</dbReference>
<name>A0ABX1LWR9_9CYAN</name>
<proteinExistence type="predicted"/>
<gene>
    <name evidence="4" type="ORF">HC246_17005</name>
</gene>
<organism evidence="4 5">
    <name type="scientific">Pseudanabaena yagii GIHE-NHR1</name>
    <dbReference type="NCBI Taxonomy" id="2722753"/>
    <lineage>
        <taxon>Bacteria</taxon>
        <taxon>Bacillati</taxon>
        <taxon>Cyanobacteriota</taxon>
        <taxon>Cyanophyceae</taxon>
        <taxon>Pseudanabaenales</taxon>
        <taxon>Pseudanabaenaceae</taxon>
        <taxon>Pseudanabaena</taxon>
        <taxon>Pseudanabaena yagii</taxon>
    </lineage>
</organism>
<keyword evidence="2" id="KW-0012">Acyltransferase</keyword>
<evidence type="ECO:0000259" key="3">
    <source>
        <dbReference type="PROSITE" id="PS51186"/>
    </source>
</evidence>